<evidence type="ECO:0000313" key="2">
    <source>
        <dbReference type="Proteomes" id="UP000193642"/>
    </source>
</evidence>
<dbReference type="AlphaFoldDB" id="A0A1Y2CYI6"/>
<evidence type="ECO:0000313" key="1">
    <source>
        <dbReference type="EMBL" id="ORY52112.1"/>
    </source>
</evidence>
<reference evidence="1 2" key="1">
    <citation type="submission" date="2016-07" db="EMBL/GenBank/DDBJ databases">
        <title>Pervasive Adenine N6-methylation of Active Genes in Fungi.</title>
        <authorList>
            <consortium name="DOE Joint Genome Institute"/>
            <person name="Mondo S.J."/>
            <person name="Dannebaum R.O."/>
            <person name="Kuo R.C."/>
            <person name="Labutti K."/>
            <person name="Haridas S."/>
            <person name="Kuo A."/>
            <person name="Salamov A."/>
            <person name="Ahrendt S.R."/>
            <person name="Lipzen A."/>
            <person name="Sullivan W."/>
            <person name="Andreopoulos W.B."/>
            <person name="Clum A."/>
            <person name="Lindquist E."/>
            <person name="Daum C."/>
            <person name="Ramamoorthy G.K."/>
            <person name="Gryganskyi A."/>
            <person name="Culley D."/>
            <person name="Magnuson J.K."/>
            <person name="James T.Y."/>
            <person name="O'Malley M.A."/>
            <person name="Stajich J.E."/>
            <person name="Spatafora J.W."/>
            <person name="Visel A."/>
            <person name="Grigoriev I.V."/>
        </authorList>
    </citation>
    <scope>NUCLEOTIDE SEQUENCE [LARGE SCALE GENOMIC DNA]</scope>
    <source>
        <strain evidence="1 2">JEL800</strain>
    </source>
</reference>
<gene>
    <name evidence="1" type="ORF">BCR33DRAFT_762044</name>
</gene>
<keyword evidence="2" id="KW-1185">Reference proteome</keyword>
<dbReference type="EMBL" id="MCGO01000004">
    <property type="protein sequence ID" value="ORY52112.1"/>
    <property type="molecule type" value="Genomic_DNA"/>
</dbReference>
<comment type="caution">
    <text evidence="1">The sequence shown here is derived from an EMBL/GenBank/DDBJ whole genome shotgun (WGS) entry which is preliminary data.</text>
</comment>
<proteinExistence type="predicted"/>
<protein>
    <submittedName>
        <fullName evidence="1">Uncharacterized protein</fullName>
    </submittedName>
</protein>
<dbReference type="Proteomes" id="UP000193642">
    <property type="component" value="Unassembled WGS sequence"/>
</dbReference>
<name>A0A1Y2CYI6_9FUNG</name>
<sequence length="390" mass="43213">MNFLSNQHMNPLQQQQQQNITQKHTQLALLASALMAHMTSRASLFTISANTLGSTTLLTPPSSPVSFTSMPLPQPGTAMGLSLGTQQACRNPAISASSSSITNNHNNNNTTTIHKVNRFAPYTLVEDDVGETQKRRRGLSGGVTMVIQDPTPPVTPSENCGSVHDAFVVQQQKPVVHPLLQQQEQQFSCYNINNLHYAAGTPFLYDPTPSANHNNEMMQIQKIVMTTLATLRLPSHCIVMALFFVHKLLTRSLSLLSMTTTTGGLLFSTPQHQQAHHEFSSNTVGLFLVGLMLADSVLCDAAVSTSTWKWILKHTSPMFSRMAVLVEQWPTFARDARKWGLDVLEFDVGVPVEVYQEWVLAVKVFVDGQRRVHIVEKRKMMMRGMGVVGY</sequence>
<dbReference type="OrthoDB" id="2137368at2759"/>
<organism evidence="1 2">
    <name type="scientific">Rhizoclosmatium globosum</name>
    <dbReference type="NCBI Taxonomy" id="329046"/>
    <lineage>
        <taxon>Eukaryota</taxon>
        <taxon>Fungi</taxon>
        <taxon>Fungi incertae sedis</taxon>
        <taxon>Chytridiomycota</taxon>
        <taxon>Chytridiomycota incertae sedis</taxon>
        <taxon>Chytridiomycetes</taxon>
        <taxon>Chytridiales</taxon>
        <taxon>Chytriomycetaceae</taxon>
        <taxon>Rhizoclosmatium</taxon>
    </lineage>
</organism>
<accession>A0A1Y2CYI6</accession>